<feature type="chain" id="PRO_5043890117" evidence="1">
    <location>
        <begin position="22"/>
        <end position="345"/>
    </location>
</feature>
<dbReference type="Proteomes" id="UP001431209">
    <property type="component" value="Unassembled WGS sequence"/>
</dbReference>
<comment type="caution">
    <text evidence="2">The sequence shown here is derived from an EMBL/GenBank/DDBJ whole genome shotgun (WGS) entry which is preliminary data.</text>
</comment>
<gene>
    <name evidence="2" type="ORF">AKO1_000983</name>
</gene>
<evidence type="ECO:0000256" key="1">
    <source>
        <dbReference type="SAM" id="SignalP"/>
    </source>
</evidence>
<reference evidence="2 3" key="1">
    <citation type="submission" date="2024-03" db="EMBL/GenBank/DDBJ databases">
        <title>The Acrasis kona genome and developmental transcriptomes reveal deep origins of eukaryotic multicellular pathways.</title>
        <authorList>
            <person name="Sheikh S."/>
            <person name="Fu C.-J."/>
            <person name="Brown M.W."/>
            <person name="Baldauf S.L."/>
        </authorList>
    </citation>
    <scope>NUCLEOTIDE SEQUENCE [LARGE SCALE GENOMIC DNA]</scope>
    <source>
        <strain evidence="2 3">ATCC MYA-3509</strain>
    </source>
</reference>
<feature type="signal peptide" evidence="1">
    <location>
        <begin position="1"/>
        <end position="21"/>
    </location>
</feature>
<dbReference type="AlphaFoldDB" id="A0AAW2ZCN9"/>
<organism evidence="2 3">
    <name type="scientific">Acrasis kona</name>
    <dbReference type="NCBI Taxonomy" id="1008807"/>
    <lineage>
        <taxon>Eukaryota</taxon>
        <taxon>Discoba</taxon>
        <taxon>Heterolobosea</taxon>
        <taxon>Tetramitia</taxon>
        <taxon>Eutetramitia</taxon>
        <taxon>Acrasidae</taxon>
        <taxon>Acrasis</taxon>
    </lineage>
</organism>
<protein>
    <submittedName>
        <fullName evidence="2">Uncharacterized protein</fullName>
    </submittedName>
</protein>
<keyword evidence="1" id="KW-0732">Signal</keyword>
<evidence type="ECO:0000313" key="2">
    <source>
        <dbReference type="EMBL" id="KAL0487077.1"/>
    </source>
</evidence>
<evidence type="ECO:0000313" key="3">
    <source>
        <dbReference type="Proteomes" id="UP001431209"/>
    </source>
</evidence>
<dbReference type="EMBL" id="JAOPGA020001301">
    <property type="protein sequence ID" value="KAL0487077.1"/>
    <property type="molecule type" value="Genomic_DNA"/>
</dbReference>
<name>A0AAW2ZCN9_9EUKA</name>
<sequence length="345" mass="33689">MRLVIMSFALFMALFVVCAKAQDSRTRIIGLGNILGGNGGSVLGGNAGSSINSGAGGPTYVNDEGVLSNVNVLNPSVLNGVALLNNKRIIGAGNILGGNGGSVLGGNAGGSVNNGQGGPTYVNDEGVLSNANILNAAALNGVSVLNNGRKQRIIGLGNILGGNGGTVLGGNAGSSVNNGQGGPTYVNDEGVLSNLGVLNVDAANGLALLNKARREKISTLRQRIIGLGNILGGNGGSVLGGNAGNSINNGAGGASYTNDEGILSNVNVLNPSVLNGVALLNNKRIVGAGNILGGNGGSVLGGSAGNSVNNGVGGPTYVNDEGILSNVNALNLAAANDVALLNSKH</sequence>
<accession>A0AAW2ZCN9</accession>
<proteinExistence type="predicted"/>
<keyword evidence="3" id="KW-1185">Reference proteome</keyword>